<dbReference type="EMBL" id="CP013729">
    <property type="protein sequence ID" value="ALV08621.1"/>
    <property type="molecule type" value="Genomic_DNA"/>
</dbReference>
<name>A0A0U3MIV8_9BURK</name>
<evidence type="ECO:0000256" key="1">
    <source>
        <dbReference type="SAM" id="MobiDB-lite"/>
    </source>
</evidence>
<dbReference type="PATRIC" id="fig|76731.3.peg.4274"/>
<dbReference type="SUPFAM" id="SSF56399">
    <property type="entry name" value="ADP-ribosylation"/>
    <property type="match status" value="1"/>
</dbReference>
<evidence type="ECO:0000313" key="3">
    <source>
        <dbReference type="Proteomes" id="UP000060699"/>
    </source>
</evidence>
<feature type="compositionally biased region" description="Polar residues" evidence="1">
    <location>
        <begin position="40"/>
        <end position="58"/>
    </location>
</feature>
<dbReference type="Proteomes" id="UP000060699">
    <property type="component" value="Chromosome"/>
</dbReference>
<accession>A0A0U3MIV8</accession>
<reference evidence="2 3" key="1">
    <citation type="submission" date="2015-12" db="EMBL/GenBank/DDBJ databases">
        <title>Complete genome of Roseateles depolymerans KCTC 42856.</title>
        <authorList>
            <person name="Kim K.M."/>
        </authorList>
    </citation>
    <scope>NUCLEOTIDE SEQUENCE [LARGE SCALE GENOMIC DNA]</scope>
    <source>
        <strain evidence="2 3">KCTC 42856</strain>
    </source>
</reference>
<evidence type="ECO:0000313" key="2">
    <source>
        <dbReference type="EMBL" id="ALV08621.1"/>
    </source>
</evidence>
<dbReference type="Gene3D" id="3.90.210.10">
    <property type="entry name" value="Heat-Labile Enterotoxin, subunit A"/>
    <property type="match status" value="1"/>
</dbReference>
<dbReference type="AlphaFoldDB" id="A0A0U3MIV8"/>
<gene>
    <name evidence="2" type="ORF">RD2015_4172</name>
</gene>
<sequence>MPIDRTSPPRYSPYAPASPYGQSSGYSQPAVGPSSPRPSYGQQAPSGYSQPPSMSSASWGGPEPRRAAPAMSSHPPRTRALHHLSDGESDSENPNVLYRSLRRDEDPRRGLRPPEGYDPNLTASQHITAGSRAKTKSEFVSATRSAKVASAWASEGGPGGRVARFNKPLDRESYDLTNPYEAARVFPTGKGSSLNTAKASQEVVIRGGVPPENITGVWDAHRVPMSQYAEASADTVPGFERKSRSRSKATNTPHPVVLTEWVPPRR</sequence>
<feature type="region of interest" description="Disordered" evidence="1">
    <location>
        <begin position="230"/>
        <end position="266"/>
    </location>
</feature>
<keyword evidence="3" id="KW-1185">Reference proteome</keyword>
<feature type="region of interest" description="Disordered" evidence="1">
    <location>
        <begin position="1"/>
        <end position="138"/>
    </location>
</feature>
<feature type="compositionally biased region" description="Low complexity" evidence="1">
    <location>
        <begin position="8"/>
        <end position="24"/>
    </location>
</feature>
<dbReference type="KEGG" id="rdp:RD2015_4172"/>
<organism evidence="2 3">
    <name type="scientific">Roseateles depolymerans</name>
    <dbReference type="NCBI Taxonomy" id="76731"/>
    <lineage>
        <taxon>Bacteria</taxon>
        <taxon>Pseudomonadati</taxon>
        <taxon>Pseudomonadota</taxon>
        <taxon>Betaproteobacteria</taxon>
        <taxon>Burkholderiales</taxon>
        <taxon>Sphaerotilaceae</taxon>
        <taxon>Roseateles</taxon>
    </lineage>
</organism>
<dbReference type="STRING" id="76731.RD2015_4172"/>
<proteinExistence type="predicted"/>
<protein>
    <submittedName>
        <fullName evidence="2">Uncharacterized protein</fullName>
    </submittedName>
</protein>